<dbReference type="KEGG" id="noa:BKM31_08880"/>
<keyword evidence="2" id="KW-1185">Reference proteome</keyword>
<evidence type="ECO:0000313" key="1">
    <source>
        <dbReference type="EMBL" id="AQZ61573.1"/>
    </source>
</evidence>
<sequence>MMTEVVTLDVEKGKELGLREADLVLLTETGLPRSAGGHFSTDIPDGPLGLFAVVPLAEGNHGLIVGGPHQDGDMVFFLDVDKGAVVLVDLDGGDEGLKFEVVNTSLASFAEFVQRLGAYADAPPAERPADDKARLAEIAASLERLDPEAFRHPHCWWAMVVARHRRAAARRERERAPAASHAEAFDRALDRLEEKGWRHVTGEEFASATGEWGLLALPPDFTDAFAADGTLLRDVDVRWRGGLASELQSAFAWEGLVLRVPEEEPEDDPEDFEAAMDRLMAAAHGPTEPGEGTVTCLAADEPSDLCRILRAFELLAAKGYVAEPALWPTTSGCWERVAERSQDTEALKAVFWNTQSHDSAFDVRGDLVDQLHLGWAGDPEEIGAALADAGLAVQVPQDEGTTFILDPA</sequence>
<gene>
    <name evidence="1" type="ORF">BKM31_08880</name>
</gene>
<organism evidence="1 2">
    <name type="scientific">[Actinomadura] parvosata subsp. kistnae</name>
    <dbReference type="NCBI Taxonomy" id="1909395"/>
    <lineage>
        <taxon>Bacteria</taxon>
        <taxon>Bacillati</taxon>
        <taxon>Actinomycetota</taxon>
        <taxon>Actinomycetes</taxon>
        <taxon>Streptosporangiales</taxon>
        <taxon>Streptosporangiaceae</taxon>
        <taxon>Nonomuraea</taxon>
    </lineage>
</organism>
<accession>A0A1U9ZUE0</accession>
<protein>
    <submittedName>
        <fullName evidence="1">Uncharacterized protein</fullName>
    </submittedName>
</protein>
<reference evidence="2" key="1">
    <citation type="journal article" date="2017" name="Med. Chem. Commun.">
        <title>Nonomuraea sp. ATCC 55076 harbours the largest actinomycete chromosome to date and the kistamicin biosynthetic gene cluster.</title>
        <authorList>
            <person name="Nazari B."/>
            <person name="Forneris C.C."/>
            <person name="Gibson M.I."/>
            <person name="Moon K."/>
            <person name="Schramma K.R."/>
            <person name="Seyedsayamdost M.R."/>
        </authorList>
    </citation>
    <scope>NUCLEOTIDE SEQUENCE [LARGE SCALE GENOMIC DNA]</scope>
    <source>
        <strain evidence="2">ATCC 55076</strain>
    </source>
</reference>
<dbReference type="Pfam" id="PF14435">
    <property type="entry name" value="SUKH-4"/>
    <property type="match status" value="1"/>
</dbReference>
<proteinExistence type="predicted"/>
<dbReference type="OrthoDB" id="4217933at2"/>
<dbReference type="RefSeq" id="WP_080037701.1">
    <property type="nucleotide sequence ID" value="NZ_CP017717.1"/>
</dbReference>
<dbReference type="Proteomes" id="UP000190797">
    <property type="component" value="Chromosome"/>
</dbReference>
<name>A0A1U9ZUE0_9ACTN</name>
<dbReference type="AlphaFoldDB" id="A0A1U9ZUE0"/>
<dbReference type="InterPro" id="IPR025851">
    <property type="entry name" value="SUKH-4"/>
</dbReference>
<evidence type="ECO:0000313" key="2">
    <source>
        <dbReference type="Proteomes" id="UP000190797"/>
    </source>
</evidence>
<dbReference type="EMBL" id="CP017717">
    <property type="protein sequence ID" value="AQZ61573.1"/>
    <property type="molecule type" value="Genomic_DNA"/>
</dbReference>